<dbReference type="Pfam" id="PF07690">
    <property type="entry name" value="MFS_1"/>
    <property type="match status" value="1"/>
</dbReference>
<sequence length="374" mass="38829">MPLFLLVYLAYVSIALPDNVGGITWPFVRLDLRQPIEALGVVVPFGVAGYVVSSSSAASLLARAGAGWVLALSTALSAGALTVYALAGAFWVVLLAVLLGGLASGAIDSALNVYAARHFRARHMSWMHACYCLGAAAGPAAATVLLADGRSWRWPYVVLAASQMLLAVTFAGTARRWGPPATASTRPERPPWPPPRVLWPSLTAFALQSGIEAGTGIWAYVYLTTSRGLAGGPAALTVSAFWAAMFAGRVVVGQWGERVGTRRLLRLGAWGMPAGAAFVVIPGPGWTASLGVVVIGFAAAPMFPLLTLTTSERVGETHADRTIGLQMAASSAAGAVLPGAVAATLISLYGVAVIGPFLAVLTVAMCLIHRRLRD</sequence>
<dbReference type="InterPro" id="IPR011701">
    <property type="entry name" value="MFS"/>
</dbReference>
<feature type="transmembrane region" description="Helical" evidence="7">
    <location>
        <begin position="153"/>
        <end position="177"/>
    </location>
</feature>
<feature type="transmembrane region" description="Helical" evidence="7">
    <location>
        <begin position="288"/>
        <end position="311"/>
    </location>
</feature>
<dbReference type="InterPro" id="IPR051788">
    <property type="entry name" value="MFS_Transporter"/>
</dbReference>
<dbReference type="InterPro" id="IPR036259">
    <property type="entry name" value="MFS_trans_sf"/>
</dbReference>
<evidence type="ECO:0000313" key="9">
    <source>
        <dbReference type="Proteomes" id="UP001612741"/>
    </source>
</evidence>
<evidence type="ECO:0000256" key="1">
    <source>
        <dbReference type="ARBA" id="ARBA00004127"/>
    </source>
</evidence>
<evidence type="ECO:0000256" key="7">
    <source>
        <dbReference type="SAM" id="Phobius"/>
    </source>
</evidence>
<proteinExistence type="inferred from homology"/>
<feature type="transmembrane region" description="Helical" evidence="7">
    <location>
        <begin position="264"/>
        <end position="282"/>
    </location>
</feature>
<feature type="transmembrane region" description="Helical" evidence="7">
    <location>
        <begin position="348"/>
        <end position="368"/>
    </location>
</feature>
<feature type="transmembrane region" description="Helical" evidence="7">
    <location>
        <begin position="126"/>
        <end position="147"/>
    </location>
</feature>
<keyword evidence="5 7" id="KW-1133">Transmembrane helix</keyword>
<dbReference type="EMBL" id="JBITGY010000027">
    <property type="protein sequence ID" value="MFI6505912.1"/>
    <property type="molecule type" value="Genomic_DNA"/>
</dbReference>
<gene>
    <name evidence="8" type="ORF">ACIBG2_51655</name>
</gene>
<organism evidence="8 9">
    <name type="scientific">Nonomuraea typhae</name>
    <dbReference type="NCBI Taxonomy" id="2603600"/>
    <lineage>
        <taxon>Bacteria</taxon>
        <taxon>Bacillati</taxon>
        <taxon>Actinomycetota</taxon>
        <taxon>Actinomycetes</taxon>
        <taxon>Streptosporangiales</taxon>
        <taxon>Streptosporangiaceae</taxon>
        <taxon>Nonomuraea</taxon>
    </lineage>
</organism>
<feature type="transmembrane region" description="Helical" evidence="7">
    <location>
        <begin position="197"/>
        <end position="221"/>
    </location>
</feature>
<reference evidence="8 9" key="1">
    <citation type="submission" date="2024-10" db="EMBL/GenBank/DDBJ databases">
        <title>The Natural Products Discovery Center: Release of the First 8490 Sequenced Strains for Exploring Actinobacteria Biosynthetic Diversity.</title>
        <authorList>
            <person name="Kalkreuter E."/>
            <person name="Kautsar S.A."/>
            <person name="Yang D."/>
            <person name="Bader C.D."/>
            <person name="Teijaro C.N."/>
            <person name="Fluegel L."/>
            <person name="Davis C.M."/>
            <person name="Simpson J.R."/>
            <person name="Lauterbach L."/>
            <person name="Steele A.D."/>
            <person name="Gui C."/>
            <person name="Meng S."/>
            <person name="Li G."/>
            <person name="Viehrig K."/>
            <person name="Ye F."/>
            <person name="Su P."/>
            <person name="Kiefer A.F."/>
            <person name="Nichols A."/>
            <person name="Cepeda A.J."/>
            <person name="Yan W."/>
            <person name="Fan B."/>
            <person name="Jiang Y."/>
            <person name="Adhikari A."/>
            <person name="Zheng C.-J."/>
            <person name="Schuster L."/>
            <person name="Cowan T.M."/>
            <person name="Smanski M.J."/>
            <person name="Chevrette M.G."/>
            <person name="De Carvalho L.P.S."/>
            <person name="Shen B."/>
        </authorList>
    </citation>
    <scope>NUCLEOTIDE SEQUENCE [LARGE SCALE GENOMIC DNA]</scope>
    <source>
        <strain evidence="8 9">NPDC050545</strain>
    </source>
</reference>
<evidence type="ECO:0000256" key="3">
    <source>
        <dbReference type="ARBA" id="ARBA00022448"/>
    </source>
</evidence>
<comment type="caution">
    <text evidence="8">The sequence shown here is derived from an EMBL/GenBank/DDBJ whole genome shotgun (WGS) entry which is preliminary data.</text>
</comment>
<dbReference type="Proteomes" id="UP001612741">
    <property type="component" value="Unassembled WGS sequence"/>
</dbReference>
<comment type="subcellular location">
    <subcellularLocation>
        <location evidence="1">Endomembrane system</location>
        <topology evidence="1">Multi-pass membrane protein</topology>
    </subcellularLocation>
</comment>
<comment type="similarity">
    <text evidence="2">Belongs to the major facilitator superfamily.</text>
</comment>
<keyword evidence="6 7" id="KW-0472">Membrane</keyword>
<evidence type="ECO:0000256" key="5">
    <source>
        <dbReference type="ARBA" id="ARBA00022989"/>
    </source>
</evidence>
<evidence type="ECO:0000256" key="6">
    <source>
        <dbReference type="ARBA" id="ARBA00023136"/>
    </source>
</evidence>
<feature type="transmembrane region" description="Helical" evidence="7">
    <location>
        <begin position="323"/>
        <end position="342"/>
    </location>
</feature>
<feature type="transmembrane region" description="Helical" evidence="7">
    <location>
        <begin position="38"/>
        <end position="61"/>
    </location>
</feature>
<dbReference type="Gene3D" id="1.20.1250.20">
    <property type="entry name" value="MFS general substrate transporter like domains"/>
    <property type="match status" value="1"/>
</dbReference>
<evidence type="ECO:0000256" key="4">
    <source>
        <dbReference type="ARBA" id="ARBA00022692"/>
    </source>
</evidence>
<keyword evidence="9" id="KW-1185">Reference proteome</keyword>
<dbReference type="PANTHER" id="PTHR23514:SF3">
    <property type="entry name" value="BYPASS OF STOP CODON PROTEIN 6"/>
    <property type="match status" value="1"/>
</dbReference>
<evidence type="ECO:0000313" key="8">
    <source>
        <dbReference type="EMBL" id="MFI6505912.1"/>
    </source>
</evidence>
<protein>
    <submittedName>
        <fullName evidence="8">MFS transporter</fullName>
    </submittedName>
</protein>
<dbReference type="SUPFAM" id="SSF103473">
    <property type="entry name" value="MFS general substrate transporter"/>
    <property type="match status" value="1"/>
</dbReference>
<dbReference type="RefSeq" id="WP_397092359.1">
    <property type="nucleotide sequence ID" value="NZ_JBITGY010000027.1"/>
</dbReference>
<evidence type="ECO:0000256" key="2">
    <source>
        <dbReference type="ARBA" id="ARBA00008335"/>
    </source>
</evidence>
<accession>A0ABW7ZCM6</accession>
<keyword evidence="3" id="KW-0813">Transport</keyword>
<dbReference type="PANTHER" id="PTHR23514">
    <property type="entry name" value="BYPASS OF STOP CODON PROTEIN 6"/>
    <property type="match status" value="1"/>
</dbReference>
<keyword evidence="4 7" id="KW-0812">Transmembrane</keyword>
<name>A0ABW7ZCM6_9ACTN</name>
<feature type="transmembrane region" description="Helical" evidence="7">
    <location>
        <begin position="233"/>
        <end position="252"/>
    </location>
</feature>